<dbReference type="Proteomes" id="UP000247371">
    <property type="component" value="Unassembled WGS sequence"/>
</dbReference>
<name>A0A2V4R2L4_9PROT</name>
<keyword evidence="4" id="KW-1185">Reference proteome</keyword>
<evidence type="ECO:0000313" key="4">
    <source>
        <dbReference type="Proteomes" id="UP000247371"/>
    </source>
</evidence>
<dbReference type="Pfam" id="PF01882">
    <property type="entry name" value="DUF58"/>
    <property type="match status" value="1"/>
</dbReference>
<feature type="domain" description="DUF58" evidence="2">
    <location>
        <begin position="87"/>
        <end position="296"/>
    </location>
</feature>
<dbReference type="AlphaFoldDB" id="A0A2V4R2L4"/>
<dbReference type="RefSeq" id="WP_110555380.1">
    <property type="nucleotide sequence ID" value="NZ_NKUB01000001.1"/>
</dbReference>
<accession>A0A2V4R2L4</accession>
<protein>
    <submittedName>
        <fullName evidence="3">DUF58 domain-containing protein</fullName>
    </submittedName>
</protein>
<evidence type="ECO:0000256" key="1">
    <source>
        <dbReference type="SAM" id="MobiDB-lite"/>
    </source>
</evidence>
<evidence type="ECO:0000259" key="2">
    <source>
        <dbReference type="Pfam" id="PF01882"/>
    </source>
</evidence>
<sequence>MRAALSFLTRLSGRTRPGPPGRTSPPAGHGGDDAAFLPRHPVSATALADQLASRLPALIVAARRIAQNAGAGPHPRRKAGVGEEFWQYRPAMAGEAATHIDWRQSARGDRAFVREHEAQTPHTICIWCDNSASMRWRSDERLPLKAERAFLLALACAAMLLRQGEDIRLLGTAGAPPLRLRGRQALERMAHALIAALRATADAPDMPQAAAIPARSRVLLFGDGLYPTAQLADFLRAATARQATCTLVEVIDPAETALPYEGHTRFTGLEDDTTVLLNGSATLRHDYAAIWTRHQDQLATLCRAAGSPPVPHLTDQPPEKALLALRALPGMGNRP</sequence>
<dbReference type="InterPro" id="IPR002881">
    <property type="entry name" value="DUF58"/>
</dbReference>
<proteinExistence type="predicted"/>
<gene>
    <name evidence="3" type="ORF">CFR76_00785</name>
</gene>
<comment type="caution">
    <text evidence="3">The sequence shown here is derived from an EMBL/GenBank/DDBJ whole genome shotgun (WGS) entry which is preliminary data.</text>
</comment>
<dbReference type="PANTHER" id="PTHR33608:SF6">
    <property type="entry name" value="BLL2464 PROTEIN"/>
    <property type="match status" value="1"/>
</dbReference>
<feature type="region of interest" description="Disordered" evidence="1">
    <location>
        <begin position="1"/>
        <end position="34"/>
    </location>
</feature>
<organism evidence="3 4">
    <name type="scientific">Komagataeibacter swingsii</name>
    <dbReference type="NCBI Taxonomy" id="215220"/>
    <lineage>
        <taxon>Bacteria</taxon>
        <taxon>Pseudomonadati</taxon>
        <taxon>Pseudomonadota</taxon>
        <taxon>Alphaproteobacteria</taxon>
        <taxon>Acetobacterales</taxon>
        <taxon>Acetobacteraceae</taxon>
        <taxon>Komagataeibacter</taxon>
    </lineage>
</organism>
<reference evidence="3 4" key="1">
    <citation type="submission" date="2017-07" db="EMBL/GenBank/DDBJ databases">
        <title>A draft genome sequence of Komagataeibacter swingsii LMG 22125.</title>
        <authorList>
            <person name="Skraban J."/>
            <person name="Cleenwerck I."/>
            <person name="Vandamme P."/>
            <person name="Trcek J."/>
        </authorList>
    </citation>
    <scope>NUCLEOTIDE SEQUENCE [LARGE SCALE GENOMIC DNA]</scope>
    <source>
        <strain evidence="3 4">LMG 22125</strain>
    </source>
</reference>
<evidence type="ECO:0000313" key="3">
    <source>
        <dbReference type="EMBL" id="PYD71247.1"/>
    </source>
</evidence>
<dbReference type="EMBL" id="NKUB01000001">
    <property type="protein sequence ID" value="PYD71247.1"/>
    <property type="molecule type" value="Genomic_DNA"/>
</dbReference>
<dbReference type="PANTHER" id="PTHR33608">
    <property type="entry name" value="BLL2464 PROTEIN"/>
    <property type="match status" value="1"/>
</dbReference>